<comment type="caution">
    <text evidence="9">The sequence shown here is derived from an EMBL/GenBank/DDBJ whole genome shotgun (WGS) entry which is preliminary data.</text>
</comment>
<keyword evidence="7" id="KW-0732">Signal</keyword>
<dbReference type="PROSITE" id="PS50160">
    <property type="entry name" value="DNA_LIGASE_A3"/>
    <property type="match status" value="1"/>
</dbReference>
<dbReference type="Gene3D" id="2.40.50.140">
    <property type="entry name" value="Nucleic acid-binding proteins"/>
    <property type="match status" value="1"/>
</dbReference>
<dbReference type="EMBL" id="BATL01000008">
    <property type="protein sequence ID" value="GAD74303.1"/>
    <property type="molecule type" value="Genomic_DNA"/>
</dbReference>
<evidence type="ECO:0000256" key="7">
    <source>
        <dbReference type="SAM" id="SignalP"/>
    </source>
</evidence>
<dbReference type="Pfam" id="PF01068">
    <property type="entry name" value="DNA_ligase_A_M"/>
    <property type="match status" value="1"/>
</dbReference>
<organism evidence="9 10">
    <name type="scientific">Vibrio azureus NBRC 104587</name>
    <dbReference type="NCBI Taxonomy" id="1219077"/>
    <lineage>
        <taxon>Bacteria</taxon>
        <taxon>Pseudomonadati</taxon>
        <taxon>Pseudomonadota</taxon>
        <taxon>Gammaproteobacteria</taxon>
        <taxon>Vibrionales</taxon>
        <taxon>Vibrionaceae</taxon>
        <taxon>Vibrio</taxon>
    </lineage>
</organism>
<protein>
    <recommendedName>
        <fullName evidence="8">ATP-dependent DNA ligase family profile domain-containing protein</fullName>
    </recommendedName>
</protein>
<dbReference type="eggNOG" id="COG1793">
    <property type="taxonomic scope" value="Bacteria"/>
</dbReference>
<accession>U3C798</accession>
<dbReference type="Pfam" id="PF14743">
    <property type="entry name" value="DNA_ligase_OB_2"/>
    <property type="match status" value="1"/>
</dbReference>
<dbReference type="GO" id="GO:0003910">
    <property type="term" value="F:DNA ligase (ATP) activity"/>
    <property type="evidence" value="ECO:0007669"/>
    <property type="project" value="UniProtKB-EC"/>
</dbReference>
<dbReference type="OrthoDB" id="9782700at2"/>
<feature type="chain" id="PRO_5004639200" description="ATP-dependent DNA ligase family profile domain-containing protein" evidence="7">
    <location>
        <begin position="21"/>
        <end position="280"/>
    </location>
</feature>
<evidence type="ECO:0000256" key="1">
    <source>
        <dbReference type="ARBA" id="ARBA00001968"/>
    </source>
</evidence>
<evidence type="ECO:0000259" key="8">
    <source>
        <dbReference type="PROSITE" id="PS50160"/>
    </source>
</evidence>
<keyword evidence="2" id="KW-0436">Ligase</keyword>
<keyword evidence="10" id="KW-1185">Reference proteome</keyword>
<evidence type="ECO:0000256" key="4">
    <source>
        <dbReference type="ARBA" id="ARBA00022763"/>
    </source>
</evidence>
<comment type="cofactor">
    <cofactor evidence="1">
        <name>a divalent metal cation</name>
        <dbReference type="ChEBI" id="CHEBI:60240"/>
    </cofactor>
</comment>
<feature type="signal peptide" evidence="7">
    <location>
        <begin position="1"/>
        <end position="20"/>
    </location>
</feature>
<feature type="domain" description="ATP-dependent DNA ligase family profile" evidence="8">
    <location>
        <begin position="131"/>
        <end position="230"/>
    </location>
</feature>
<dbReference type="InterPro" id="IPR012310">
    <property type="entry name" value="DNA_ligase_ATP-dep_cent"/>
</dbReference>
<evidence type="ECO:0000256" key="2">
    <source>
        <dbReference type="ARBA" id="ARBA00022598"/>
    </source>
</evidence>
<name>U3C798_9VIBR</name>
<dbReference type="GO" id="GO:0006310">
    <property type="term" value="P:DNA recombination"/>
    <property type="evidence" value="ECO:0007669"/>
    <property type="project" value="InterPro"/>
</dbReference>
<dbReference type="SUPFAM" id="SSF50249">
    <property type="entry name" value="Nucleic acid-binding proteins"/>
    <property type="match status" value="1"/>
</dbReference>
<evidence type="ECO:0000256" key="5">
    <source>
        <dbReference type="ARBA" id="ARBA00023204"/>
    </source>
</evidence>
<dbReference type="PANTHER" id="PTHR47810">
    <property type="entry name" value="DNA LIGASE"/>
    <property type="match status" value="1"/>
</dbReference>
<dbReference type="InterPro" id="IPR029319">
    <property type="entry name" value="DNA_ligase_OB"/>
</dbReference>
<sequence>MPLKMSLIALSILSSAQLQANSDSKPPIILAKSYHKEINISQYWYSEKLDGIRAYWTGSELVTRHGNRIYSPDWFTEGLPNYPLDGELWAGRGLFHLVQQTVLDKKPVDKAWQSITFMVFDTPHIDGDYQKRYLHIKRLVAASRLAHLDYVKHYPISNEANLSARLEQITASNGEGIMLRKTSSLYVPGRGADLLKLKRFQDDEAIVIGYKTGEGRLQGIMGSLLVKLKDGTEFYIGSGFSDEVRRLPPKLGATITFRFNGYTQNGKPRFARFVRERLDK</sequence>
<dbReference type="Gene3D" id="3.30.1490.70">
    <property type="match status" value="1"/>
</dbReference>
<dbReference type="GO" id="GO:0005524">
    <property type="term" value="F:ATP binding"/>
    <property type="evidence" value="ECO:0007669"/>
    <property type="project" value="InterPro"/>
</dbReference>
<evidence type="ECO:0000256" key="3">
    <source>
        <dbReference type="ARBA" id="ARBA00022705"/>
    </source>
</evidence>
<evidence type="ECO:0000313" key="9">
    <source>
        <dbReference type="EMBL" id="GAD74303.1"/>
    </source>
</evidence>
<dbReference type="AlphaFoldDB" id="U3C798"/>
<dbReference type="InterPro" id="IPR050326">
    <property type="entry name" value="NAD_dep_DNA_ligaseB"/>
</dbReference>
<keyword evidence="3" id="KW-0235">DNA replication</keyword>
<gene>
    <name evidence="9" type="ORF">VAZ01S_008_00440</name>
</gene>
<dbReference type="RefSeq" id="WP_021708083.1">
    <property type="nucleotide sequence ID" value="NZ_BAOB01000292.1"/>
</dbReference>
<proteinExistence type="predicted"/>
<keyword evidence="4" id="KW-0227">DNA damage</keyword>
<dbReference type="STRING" id="1219077.VAZ01S_008_00440"/>
<dbReference type="CDD" id="cd07896">
    <property type="entry name" value="Adenylation_kDNA_ligase_like"/>
    <property type="match status" value="1"/>
</dbReference>
<dbReference type="Gene3D" id="3.30.470.30">
    <property type="entry name" value="DNA ligase/mRNA capping enzyme"/>
    <property type="match status" value="1"/>
</dbReference>
<dbReference type="InterPro" id="IPR012340">
    <property type="entry name" value="NA-bd_OB-fold"/>
</dbReference>
<keyword evidence="5" id="KW-0234">DNA repair</keyword>
<dbReference type="GO" id="GO:0006260">
    <property type="term" value="P:DNA replication"/>
    <property type="evidence" value="ECO:0007669"/>
    <property type="project" value="UniProtKB-KW"/>
</dbReference>
<dbReference type="PANTHER" id="PTHR47810:SF1">
    <property type="entry name" value="DNA LIGASE B"/>
    <property type="match status" value="1"/>
</dbReference>
<dbReference type="Proteomes" id="UP000016567">
    <property type="component" value="Unassembled WGS sequence"/>
</dbReference>
<evidence type="ECO:0000256" key="6">
    <source>
        <dbReference type="ARBA" id="ARBA00034003"/>
    </source>
</evidence>
<dbReference type="GO" id="GO:0006281">
    <property type="term" value="P:DNA repair"/>
    <property type="evidence" value="ECO:0007669"/>
    <property type="project" value="UniProtKB-KW"/>
</dbReference>
<evidence type="ECO:0000313" key="10">
    <source>
        <dbReference type="Proteomes" id="UP000016567"/>
    </source>
</evidence>
<comment type="catalytic activity">
    <reaction evidence="6">
        <text>ATP + (deoxyribonucleotide)n-3'-hydroxyl + 5'-phospho-(deoxyribonucleotide)m = (deoxyribonucleotide)n+m + AMP + diphosphate.</text>
        <dbReference type="EC" id="6.5.1.1"/>
    </reaction>
</comment>
<dbReference type="SUPFAM" id="SSF56091">
    <property type="entry name" value="DNA ligase/mRNA capping enzyme, catalytic domain"/>
    <property type="match status" value="1"/>
</dbReference>
<dbReference type="NCBIfam" id="NF006592">
    <property type="entry name" value="PRK09125.1"/>
    <property type="match status" value="1"/>
</dbReference>
<dbReference type="CDD" id="cd08041">
    <property type="entry name" value="OBF_kDNA_ligase_like"/>
    <property type="match status" value="1"/>
</dbReference>
<reference evidence="9 10" key="1">
    <citation type="submission" date="2013-09" db="EMBL/GenBank/DDBJ databases">
        <title>Whole genome shotgun sequence of Vibrio azureus NBRC 104587.</title>
        <authorList>
            <person name="Isaki S."/>
            <person name="Hosoyama A."/>
            <person name="Numata M."/>
            <person name="Hashimoto M."/>
            <person name="Hosoyama Y."/>
            <person name="Tsuchikane K."/>
            <person name="Noguchi M."/>
            <person name="Hirakata S."/>
            <person name="Ichikawa N."/>
            <person name="Ohji S."/>
            <person name="Yamazoe A."/>
            <person name="Fujita N."/>
        </authorList>
    </citation>
    <scope>NUCLEOTIDE SEQUENCE [LARGE SCALE GENOMIC DNA]</scope>
    <source>
        <strain evidence="9 10">NBRC 104587</strain>
    </source>
</reference>